<dbReference type="AlphaFoldDB" id="R4Z5W6"/>
<evidence type="ECO:0000256" key="9">
    <source>
        <dbReference type="HAMAP-Rule" id="MF_00920"/>
    </source>
</evidence>
<dbReference type="Pfam" id="PF00448">
    <property type="entry name" value="SRP54"/>
    <property type="match status" value="1"/>
</dbReference>
<name>R4Z5W6_9ACTN</name>
<comment type="catalytic activity">
    <reaction evidence="8 9">
        <text>GTP + H2O = GDP + phosphate + H(+)</text>
        <dbReference type="Rhea" id="RHEA:19669"/>
        <dbReference type="ChEBI" id="CHEBI:15377"/>
        <dbReference type="ChEBI" id="CHEBI:15378"/>
        <dbReference type="ChEBI" id="CHEBI:37565"/>
        <dbReference type="ChEBI" id="CHEBI:43474"/>
        <dbReference type="ChEBI" id="CHEBI:58189"/>
        <dbReference type="EC" id="3.6.5.4"/>
    </reaction>
</comment>
<evidence type="ECO:0000313" key="14">
    <source>
        <dbReference type="Proteomes" id="UP000018291"/>
    </source>
</evidence>
<feature type="domain" description="SRP54-type proteins GTP-binding" evidence="12">
    <location>
        <begin position="364"/>
        <end position="377"/>
    </location>
</feature>
<dbReference type="GO" id="GO:0005047">
    <property type="term" value="F:signal recognition particle binding"/>
    <property type="evidence" value="ECO:0007669"/>
    <property type="project" value="TreeGrafter"/>
</dbReference>
<feature type="binding site" evidence="9">
    <location>
        <begin position="343"/>
        <end position="346"/>
    </location>
    <ligand>
        <name>GTP</name>
        <dbReference type="ChEBI" id="CHEBI:37565"/>
    </ligand>
</feature>
<keyword evidence="1 9" id="KW-1003">Cell membrane</keyword>
<evidence type="ECO:0000256" key="5">
    <source>
        <dbReference type="ARBA" id="ARBA00023134"/>
    </source>
</evidence>
<dbReference type="SMART" id="SM00382">
    <property type="entry name" value="AAA"/>
    <property type="match status" value="1"/>
</dbReference>
<dbReference type="NCBIfam" id="TIGR00064">
    <property type="entry name" value="ftsY"/>
    <property type="match status" value="1"/>
</dbReference>
<dbReference type="HAMAP" id="MF_00920">
    <property type="entry name" value="FtsY"/>
    <property type="match status" value="1"/>
</dbReference>
<dbReference type="Gene3D" id="3.40.50.300">
    <property type="entry name" value="P-loop containing nucleotide triphosphate hydrolases"/>
    <property type="match status" value="1"/>
</dbReference>
<evidence type="ECO:0000256" key="7">
    <source>
        <dbReference type="ARBA" id="ARBA00023170"/>
    </source>
</evidence>
<proteinExistence type="inferred from homology"/>
<organism evidence="13 14">
    <name type="scientific">Candidatus Neomicrothrix parvicella RN1</name>
    <dbReference type="NCBI Taxonomy" id="1229780"/>
    <lineage>
        <taxon>Bacteria</taxon>
        <taxon>Bacillati</taxon>
        <taxon>Actinomycetota</taxon>
        <taxon>Acidimicrobiia</taxon>
        <taxon>Acidimicrobiales</taxon>
        <taxon>Microthrixaceae</taxon>
        <taxon>Candidatus Neomicrothrix</taxon>
    </lineage>
</organism>
<evidence type="ECO:0000256" key="8">
    <source>
        <dbReference type="ARBA" id="ARBA00048027"/>
    </source>
</evidence>
<dbReference type="Gene3D" id="1.20.120.140">
    <property type="entry name" value="Signal recognition particle SRP54, nucleotide-binding domain"/>
    <property type="match status" value="1"/>
</dbReference>
<evidence type="ECO:0000256" key="3">
    <source>
        <dbReference type="ARBA" id="ARBA00022741"/>
    </source>
</evidence>
<dbReference type="Proteomes" id="UP000018291">
    <property type="component" value="Unassembled WGS sequence"/>
</dbReference>
<accession>R4Z5W6</accession>
<dbReference type="PANTHER" id="PTHR43134:SF1">
    <property type="entry name" value="SIGNAL RECOGNITION PARTICLE RECEPTOR SUBUNIT ALPHA"/>
    <property type="match status" value="1"/>
</dbReference>
<dbReference type="SMART" id="SM00962">
    <property type="entry name" value="SRP54"/>
    <property type="match status" value="1"/>
</dbReference>
<dbReference type="eggNOG" id="COG0552">
    <property type="taxonomic scope" value="Bacteria"/>
</dbReference>
<feature type="region of interest" description="Disordered" evidence="10">
    <location>
        <begin position="46"/>
        <end position="65"/>
    </location>
</feature>
<feature type="binding site" evidence="9">
    <location>
        <begin position="198"/>
        <end position="205"/>
    </location>
    <ligand>
        <name>GTP</name>
        <dbReference type="ChEBI" id="CHEBI:37565"/>
    </ligand>
</feature>
<evidence type="ECO:0000256" key="1">
    <source>
        <dbReference type="ARBA" id="ARBA00022475"/>
    </source>
</evidence>
<dbReference type="InterPro" id="IPR003593">
    <property type="entry name" value="AAA+_ATPase"/>
</dbReference>
<keyword evidence="6 9" id="KW-0472">Membrane</keyword>
<reference evidence="13 14" key="1">
    <citation type="journal article" date="2013" name="ISME J.">
        <title>Metabolic model for the filamentous 'Candidatus Microthrix parvicella' based on genomic and metagenomic analyses.</title>
        <authorList>
            <person name="Jon McIlroy S."/>
            <person name="Kristiansen R."/>
            <person name="Albertsen M."/>
            <person name="Michael Karst S."/>
            <person name="Rossetti S."/>
            <person name="Lund Nielsen J."/>
            <person name="Tandoi V."/>
            <person name="James Seviour R."/>
            <person name="Nielsen P.H."/>
        </authorList>
    </citation>
    <scope>NUCLEOTIDE SEQUENCE [LARGE SCALE GENOMIC DNA]</scope>
    <source>
        <strain evidence="13 14">RN1</strain>
    </source>
</reference>
<dbReference type="SUPFAM" id="SSF47364">
    <property type="entry name" value="Domain of the SRP/SRP receptor G-proteins"/>
    <property type="match status" value="1"/>
</dbReference>
<keyword evidence="7 9" id="KW-0675">Receptor</keyword>
<dbReference type="GO" id="GO:0005525">
    <property type="term" value="F:GTP binding"/>
    <property type="evidence" value="ECO:0007669"/>
    <property type="project" value="UniProtKB-UniRule"/>
</dbReference>
<comment type="function">
    <text evidence="9">Involved in targeting and insertion of nascent membrane proteins into the cytoplasmic membrane. Acts as a receptor for the complex formed by the signal recognition particle (SRP) and the ribosome-nascent chain (RNC).</text>
</comment>
<dbReference type="PROSITE" id="PS00300">
    <property type="entry name" value="SRP54"/>
    <property type="match status" value="1"/>
</dbReference>
<dbReference type="InterPro" id="IPR036225">
    <property type="entry name" value="SRP/SRP_N"/>
</dbReference>
<dbReference type="EMBL" id="CANL01000027">
    <property type="protein sequence ID" value="CCM64047.1"/>
    <property type="molecule type" value="Genomic_DNA"/>
</dbReference>
<dbReference type="FunFam" id="3.40.50.300:FF:000053">
    <property type="entry name" value="Signal recognition particle receptor FtsY"/>
    <property type="match status" value="1"/>
</dbReference>
<dbReference type="Pfam" id="PF02881">
    <property type="entry name" value="SRP54_N"/>
    <property type="match status" value="1"/>
</dbReference>
<evidence type="ECO:0000313" key="13">
    <source>
        <dbReference type="EMBL" id="CCM64047.1"/>
    </source>
</evidence>
<comment type="similarity">
    <text evidence="9">Belongs to the GTP-binding SRP family. FtsY subfamily.</text>
</comment>
<keyword evidence="11" id="KW-1133">Transmembrane helix</keyword>
<gene>
    <name evidence="9 13" type="primary">ftsY</name>
    <name evidence="13" type="ORF">BN381_330032</name>
</gene>
<dbReference type="CDD" id="cd17874">
    <property type="entry name" value="FtsY"/>
    <property type="match status" value="1"/>
</dbReference>
<dbReference type="InterPro" id="IPR000897">
    <property type="entry name" value="SRP54_GTPase_dom"/>
</dbReference>
<dbReference type="GO" id="GO:0005886">
    <property type="term" value="C:plasma membrane"/>
    <property type="evidence" value="ECO:0007669"/>
    <property type="project" value="UniProtKB-SubCell"/>
</dbReference>
<dbReference type="HOGENOM" id="CLU_009301_3_0_11"/>
<keyword evidence="11" id="KW-0812">Transmembrane</keyword>
<feature type="transmembrane region" description="Helical" evidence="11">
    <location>
        <begin position="20"/>
        <end position="40"/>
    </location>
</feature>
<comment type="caution">
    <text evidence="13">The sequence shown here is derived from an EMBL/GenBank/DDBJ whole genome shotgun (WGS) entry which is preliminary data.</text>
</comment>
<evidence type="ECO:0000256" key="2">
    <source>
        <dbReference type="ARBA" id="ARBA00022490"/>
    </source>
</evidence>
<keyword evidence="5 9" id="KW-0342">GTP-binding</keyword>
<comment type="subcellular location">
    <subcellularLocation>
        <location evidence="9">Cell membrane</location>
        <topology evidence="9">Peripheral membrane protein</topology>
        <orientation evidence="9">Cytoplasmic side</orientation>
    </subcellularLocation>
    <subcellularLocation>
        <location evidence="9">Cytoplasm</location>
    </subcellularLocation>
</comment>
<evidence type="ECO:0000256" key="4">
    <source>
        <dbReference type="ARBA" id="ARBA00022801"/>
    </source>
</evidence>
<dbReference type="InterPro" id="IPR042101">
    <property type="entry name" value="SRP54_N_sf"/>
</dbReference>
<dbReference type="GO" id="GO:0005737">
    <property type="term" value="C:cytoplasm"/>
    <property type="evidence" value="ECO:0007669"/>
    <property type="project" value="UniProtKB-SubCell"/>
</dbReference>
<keyword evidence="4 9" id="KW-0378">Hydrolase</keyword>
<evidence type="ECO:0000256" key="10">
    <source>
        <dbReference type="SAM" id="MobiDB-lite"/>
    </source>
</evidence>
<sequence length="392" mass="40767">MAPLAVHLGVGGRVPAVDLQWILLIVGVAVVAAAAGFFLVGRGPSADEPTAPGDVLTEPRPDLPDRGDTLVAVPPDEEAPPVLEALPVVEAPPLKPSFRDRLTRARSTFSGYVGSILSRSAIDAESWEELEEALIRADVGVGPATELLDSVRATVKEQGLTQPAELIEAVKNEMKSRLAGSVELKRSNSPPSIWLFVGVNGVGKTTTIGKVGRRLTDEGTSVLMAAGDTFRAAAAEQLGTWAERCGAELVRGAEGADPSSVIFDGVAKAAAQNLDVVLADTAGRLHTKSNLMDELSKVRRVADKGEGSVVEVLLVLDATTGQNGLTQARQFTQAVEVTGVVLTKLDGSAKGGIVFAIASDLGIPVKLVGLGEGADDLIEFDAGAFVDALFEE</sequence>
<dbReference type="EC" id="3.6.5.4" evidence="9"/>
<keyword evidence="3 9" id="KW-0547">Nucleotide-binding</keyword>
<dbReference type="STRING" id="1229780.BN381_330032"/>
<dbReference type="InterPro" id="IPR004390">
    <property type="entry name" value="SR_rcpt_FtsY"/>
</dbReference>
<dbReference type="RefSeq" id="WP_012227555.1">
    <property type="nucleotide sequence ID" value="NZ_HG422565.1"/>
</dbReference>
<keyword evidence="2 9" id="KW-0963">Cytoplasm</keyword>
<evidence type="ECO:0000256" key="11">
    <source>
        <dbReference type="SAM" id="Phobius"/>
    </source>
</evidence>
<dbReference type="SUPFAM" id="SSF52540">
    <property type="entry name" value="P-loop containing nucleoside triphosphate hydrolases"/>
    <property type="match status" value="1"/>
</dbReference>
<evidence type="ECO:0000259" key="12">
    <source>
        <dbReference type="PROSITE" id="PS00300"/>
    </source>
</evidence>
<dbReference type="GO" id="GO:0006614">
    <property type="term" value="P:SRP-dependent cotranslational protein targeting to membrane"/>
    <property type="evidence" value="ECO:0007669"/>
    <property type="project" value="InterPro"/>
</dbReference>
<protein>
    <recommendedName>
        <fullName evidence="9">Signal recognition particle receptor FtsY</fullName>
        <shortName evidence="9">SRP receptor</shortName>
        <ecNumber evidence="9">3.6.5.4</ecNumber>
    </recommendedName>
</protein>
<dbReference type="PANTHER" id="PTHR43134">
    <property type="entry name" value="SIGNAL RECOGNITION PARTICLE RECEPTOR SUBUNIT ALPHA"/>
    <property type="match status" value="1"/>
</dbReference>
<dbReference type="SMART" id="SM00963">
    <property type="entry name" value="SRP54_N"/>
    <property type="match status" value="1"/>
</dbReference>
<dbReference type="GO" id="GO:0003924">
    <property type="term" value="F:GTPase activity"/>
    <property type="evidence" value="ECO:0007669"/>
    <property type="project" value="UniProtKB-UniRule"/>
</dbReference>
<keyword evidence="14" id="KW-1185">Reference proteome</keyword>
<dbReference type="InterPro" id="IPR013822">
    <property type="entry name" value="Signal_recog_particl_SRP54_hlx"/>
</dbReference>
<comment type="subunit">
    <text evidence="9">Part of the signal recognition particle protein translocation system, which is composed of SRP and FtsY.</text>
</comment>
<feature type="binding site" evidence="9">
    <location>
        <begin position="280"/>
        <end position="284"/>
    </location>
    <ligand>
        <name>GTP</name>
        <dbReference type="ChEBI" id="CHEBI:37565"/>
    </ligand>
</feature>
<evidence type="ECO:0000256" key="6">
    <source>
        <dbReference type="ARBA" id="ARBA00023136"/>
    </source>
</evidence>
<dbReference type="InterPro" id="IPR027417">
    <property type="entry name" value="P-loop_NTPase"/>
</dbReference>